<reference evidence="3 4" key="1">
    <citation type="submission" date="2019-09" db="EMBL/GenBank/DDBJ databases">
        <authorList>
            <consortium name="DOE Joint Genome Institute"/>
            <person name="Mondo S.J."/>
            <person name="Navarro-Mendoza M.I."/>
            <person name="Perez-Arques C."/>
            <person name="Panchal S."/>
            <person name="Nicolas F.E."/>
            <person name="Ganguly P."/>
            <person name="Pangilinan J."/>
            <person name="Grigoriev I."/>
            <person name="Heitman J."/>
            <person name="Sanya K."/>
            <person name="Garre V."/>
        </authorList>
    </citation>
    <scope>NUCLEOTIDE SEQUENCE [LARGE SCALE GENOMIC DNA]</scope>
    <source>
        <strain evidence="3 4">MU402</strain>
    </source>
</reference>
<dbReference type="EMBL" id="JAAECE010000007">
    <property type="protein sequence ID" value="KAF1798460.1"/>
    <property type="molecule type" value="Genomic_DNA"/>
</dbReference>
<dbReference type="Proteomes" id="UP000469890">
    <property type="component" value="Unassembled WGS sequence"/>
</dbReference>
<dbReference type="AlphaFoldDB" id="A0A8H4BAL7"/>
<name>A0A8H4BAL7_MUCCL</name>
<feature type="region of interest" description="Disordered" evidence="1">
    <location>
        <begin position="49"/>
        <end position="70"/>
    </location>
</feature>
<sequence length="70" mass="8311">MKPQAHRQLLWWQLLGLLASNPLCWKRTLVALHPLLLPPRFSDPLLHHSHHQQESKTYSRNHPCTFLKRS</sequence>
<proteinExistence type="predicted"/>
<comment type="caution">
    <text evidence="3">The sequence shown here is derived from an EMBL/GenBank/DDBJ whole genome shotgun (WGS) entry which is preliminary data.</text>
</comment>
<evidence type="ECO:0008006" key="5">
    <source>
        <dbReference type="Google" id="ProtNLM"/>
    </source>
</evidence>
<accession>A0A8H4BAL7</accession>
<evidence type="ECO:0000256" key="1">
    <source>
        <dbReference type="SAM" id="MobiDB-lite"/>
    </source>
</evidence>
<organism evidence="3 4">
    <name type="scientific">Mucor circinelloides f. lusitanicus</name>
    <name type="common">Mucor racemosus var. lusitanicus</name>
    <dbReference type="NCBI Taxonomy" id="29924"/>
    <lineage>
        <taxon>Eukaryota</taxon>
        <taxon>Fungi</taxon>
        <taxon>Fungi incertae sedis</taxon>
        <taxon>Mucoromycota</taxon>
        <taxon>Mucoromycotina</taxon>
        <taxon>Mucoromycetes</taxon>
        <taxon>Mucorales</taxon>
        <taxon>Mucorineae</taxon>
        <taxon>Mucoraceae</taxon>
        <taxon>Mucor</taxon>
    </lineage>
</organism>
<evidence type="ECO:0000256" key="2">
    <source>
        <dbReference type="SAM" id="SignalP"/>
    </source>
</evidence>
<feature type="signal peptide" evidence="2">
    <location>
        <begin position="1"/>
        <end position="26"/>
    </location>
</feature>
<gene>
    <name evidence="3" type="ORF">FB192DRAFT_1391664</name>
</gene>
<keyword evidence="2" id="KW-0732">Signal</keyword>
<feature type="chain" id="PRO_5034712743" description="Secreted protein" evidence="2">
    <location>
        <begin position="27"/>
        <end position="70"/>
    </location>
</feature>
<protein>
    <recommendedName>
        <fullName evidence="5">Secreted protein</fullName>
    </recommendedName>
</protein>
<evidence type="ECO:0000313" key="4">
    <source>
        <dbReference type="Proteomes" id="UP000469890"/>
    </source>
</evidence>
<evidence type="ECO:0000313" key="3">
    <source>
        <dbReference type="EMBL" id="KAF1798460.1"/>
    </source>
</evidence>